<evidence type="ECO:0000313" key="3">
    <source>
        <dbReference type="Proteomes" id="UP001500655"/>
    </source>
</evidence>
<evidence type="ECO:0000256" key="1">
    <source>
        <dbReference type="SAM" id="Phobius"/>
    </source>
</evidence>
<protein>
    <submittedName>
        <fullName evidence="2">Uncharacterized protein</fullName>
    </submittedName>
</protein>
<dbReference type="Proteomes" id="UP001500655">
    <property type="component" value="Unassembled WGS sequence"/>
</dbReference>
<dbReference type="EMBL" id="BAAALS010000007">
    <property type="protein sequence ID" value="GAA1748773.1"/>
    <property type="molecule type" value="Genomic_DNA"/>
</dbReference>
<reference evidence="3" key="1">
    <citation type="journal article" date="2019" name="Int. J. Syst. Evol. Microbiol.">
        <title>The Global Catalogue of Microorganisms (GCM) 10K type strain sequencing project: providing services to taxonomists for standard genome sequencing and annotation.</title>
        <authorList>
            <consortium name="The Broad Institute Genomics Platform"/>
            <consortium name="The Broad Institute Genome Sequencing Center for Infectious Disease"/>
            <person name="Wu L."/>
            <person name="Ma J."/>
        </authorList>
    </citation>
    <scope>NUCLEOTIDE SEQUENCE [LARGE SCALE GENOMIC DNA]</scope>
    <source>
        <strain evidence="3">JCM 13249</strain>
    </source>
</reference>
<dbReference type="RefSeq" id="WP_344079187.1">
    <property type="nucleotide sequence ID" value="NZ_BAAALS010000007.1"/>
</dbReference>
<gene>
    <name evidence="2" type="ORF">GCM10009681_20020</name>
</gene>
<keyword evidence="1" id="KW-0472">Membrane</keyword>
<comment type="caution">
    <text evidence="2">The sequence shown here is derived from an EMBL/GenBank/DDBJ whole genome shotgun (WGS) entry which is preliminary data.</text>
</comment>
<proteinExistence type="predicted"/>
<keyword evidence="1" id="KW-1133">Transmembrane helix</keyword>
<accession>A0ABN2K7E8</accession>
<feature type="transmembrane region" description="Helical" evidence="1">
    <location>
        <begin position="32"/>
        <end position="52"/>
    </location>
</feature>
<name>A0ABN2K7E8_9ACTN</name>
<organism evidence="2 3">
    <name type="scientific">Luedemannella helvata</name>
    <dbReference type="NCBI Taxonomy" id="349315"/>
    <lineage>
        <taxon>Bacteria</taxon>
        <taxon>Bacillati</taxon>
        <taxon>Actinomycetota</taxon>
        <taxon>Actinomycetes</taxon>
        <taxon>Micromonosporales</taxon>
        <taxon>Micromonosporaceae</taxon>
        <taxon>Luedemannella</taxon>
    </lineage>
</organism>
<sequence>MVAGSLLWVVLFGSKFLVLESVDLVFGDQVSLGGFLSVSVLIIMLLLARTAVRRLLRA</sequence>
<keyword evidence="1" id="KW-0812">Transmembrane</keyword>
<keyword evidence="3" id="KW-1185">Reference proteome</keyword>
<evidence type="ECO:0000313" key="2">
    <source>
        <dbReference type="EMBL" id="GAA1748773.1"/>
    </source>
</evidence>